<comment type="caution">
    <text evidence="1">The sequence shown here is derived from an EMBL/GenBank/DDBJ whole genome shotgun (WGS) entry which is preliminary data.</text>
</comment>
<sequence>MRNQSCKEKRNPFFWLNGEIVQLPNAVVNTPPGWISRSTRVHRLSRFRYYNSVLPRTRGWRTSWIIFLRNFPPSVFLAYTGVTGLRNLSARCTRSTRARDSRRFPSP</sequence>
<evidence type="ECO:0000313" key="1">
    <source>
        <dbReference type="EMBL" id="GAV05713.1"/>
    </source>
</evidence>
<dbReference type="Proteomes" id="UP000186922">
    <property type="component" value="Unassembled WGS sequence"/>
</dbReference>
<gene>
    <name evidence="1" type="primary">RvY_15803-1</name>
    <name evidence="1" type="synonym">RvY_15803.1</name>
    <name evidence="1" type="ORF">RvY_15803</name>
</gene>
<evidence type="ECO:0000313" key="2">
    <source>
        <dbReference type="Proteomes" id="UP000186922"/>
    </source>
</evidence>
<protein>
    <submittedName>
        <fullName evidence="1">Uncharacterized protein</fullName>
    </submittedName>
</protein>
<dbReference type="EMBL" id="BDGG01000012">
    <property type="protein sequence ID" value="GAV05713.1"/>
    <property type="molecule type" value="Genomic_DNA"/>
</dbReference>
<name>A0A1D1VZ93_RAMVA</name>
<dbReference type="AlphaFoldDB" id="A0A1D1VZ93"/>
<keyword evidence="2" id="KW-1185">Reference proteome</keyword>
<organism evidence="1 2">
    <name type="scientific">Ramazzottius varieornatus</name>
    <name type="common">Water bear</name>
    <name type="synonym">Tardigrade</name>
    <dbReference type="NCBI Taxonomy" id="947166"/>
    <lineage>
        <taxon>Eukaryota</taxon>
        <taxon>Metazoa</taxon>
        <taxon>Ecdysozoa</taxon>
        <taxon>Tardigrada</taxon>
        <taxon>Eutardigrada</taxon>
        <taxon>Parachela</taxon>
        <taxon>Hypsibioidea</taxon>
        <taxon>Ramazzottiidae</taxon>
        <taxon>Ramazzottius</taxon>
    </lineage>
</organism>
<reference evidence="1 2" key="1">
    <citation type="journal article" date="2016" name="Nat. Commun.">
        <title>Extremotolerant tardigrade genome and improved radiotolerance of human cultured cells by tardigrade-unique protein.</title>
        <authorList>
            <person name="Hashimoto T."/>
            <person name="Horikawa D.D."/>
            <person name="Saito Y."/>
            <person name="Kuwahara H."/>
            <person name="Kozuka-Hata H."/>
            <person name="Shin-I T."/>
            <person name="Minakuchi Y."/>
            <person name="Ohishi K."/>
            <person name="Motoyama A."/>
            <person name="Aizu T."/>
            <person name="Enomoto A."/>
            <person name="Kondo K."/>
            <person name="Tanaka S."/>
            <person name="Hara Y."/>
            <person name="Koshikawa S."/>
            <person name="Sagara H."/>
            <person name="Miura T."/>
            <person name="Yokobori S."/>
            <person name="Miyagawa K."/>
            <person name="Suzuki Y."/>
            <person name="Kubo T."/>
            <person name="Oyama M."/>
            <person name="Kohara Y."/>
            <person name="Fujiyama A."/>
            <person name="Arakawa K."/>
            <person name="Katayama T."/>
            <person name="Toyoda A."/>
            <person name="Kunieda T."/>
        </authorList>
    </citation>
    <scope>NUCLEOTIDE SEQUENCE [LARGE SCALE GENOMIC DNA]</scope>
    <source>
        <strain evidence="1 2">YOKOZUNA-1</strain>
    </source>
</reference>
<proteinExistence type="predicted"/>
<accession>A0A1D1VZ93</accession>